<keyword evidence="2" id="KW-1185">Reference proteome</keyword>
<gene>
    <name evidence="1" type="ORF">QWJ08_08795</name>
</gene>
<accession>A0ABT7Y0I9</accession>
<dbReference type="EMBL" id="JAUEOZ010000001">
    <property type="protein sequence ID" value="MDN2481490.1"/>
    <property type="molecule type" value="Genomic_DNA"/>
</dbReference>
<dbReference type="InterPro" id="IPR021372">
    <property type="entry name" value="DUF2989"/>
</dbReference>
<reference evidence="1" key="1">
    <citation type="submission" date="2024-05" db="EMBL/GenBank/DDBJ databases">
        <title>Genome Sequences of Four Agar- Degrading Marine Bacteria.</title>
        <authorList>
            <person name="Phillips E.K."/>
            <person name="Shaffer J.C."/>
            <person name="Henson M.W."/>
            <person name="Temperton B."/>
            <person name="Thrash C.J."/>
            <person name="Martin M.O."/>
        </authorList>
    </citation>
    <scope>NUCLEOTIDE SEQUENCE</scope>
    <source>
        <strain evidence="1">EKP203</strain>
    </source>
</reference>
<comment type="caution">
    <text evidence="1">The sequence shown here is derived from an EMBL/GenBank/DDBJ whole genome shotgun (WGS) entry which is preliminary data.</text>
</comment>
<sequence length="273" mass="31421">MMNQLAKIGAMIAALTLLNGCFDNTTDTDRLCRDNPALQCEYLNMDDGQCRIPRTDLVWHKYEVLKHPTDVNKIKEIELVSAYRGCLELSAQIEPIDGRDRKTHRVETMIYMGEEQARLTENLKSRNSAEVLYFLWSKTGDESARRQFLQREGNPELDTASMQYALATFYSSRNEQKTEQLLHRSLELTGSNAPNVEIFKTLSSLYYRNEKTEQAYLWSMIAKAHGVPIASDEELSYLYRDLDSAQKTELNKQVDVILQEVELGSYQSRSIKL</sequence>
<name>A0ABT7Y0I9_9VIBR</name>
<evidence type="ECO:0000313" key="2">
    <source>
        <dbReference type="Proteomes" id="UP001169719"/>
    </source>
</evidence>
<organism evidence="1 2">
    <name type="scientific">Vibrio agarivorans</name>
    <dbReference type="NCBI Taxonomy" id="153622"/>
    <lineage>
        <taxon>Bacteria</taxon>
        <taxon>Pseudomonadati</taxon>
        <taxon>Pseudomonadota</taxon>
        <taxon>Gammaproteobacteria</taxon>
        <taxon>Vibrionales</taxon>
        <taxon>Vibrionaceae</taxon>
        <taxon>Vibrio</taxon>
    </lineage>
</organism>
<protein>
    <submittedName>
        <fullName evidence="1">DUF2989 domain-containing protein</fullName>
    </submittedName>
</protein>
<evidence type="ECO:0000313" key="1">
    <source>
        <dbReference type="EMBL" id="MDN2481490.1"/>
    </source>
</evidence>
<dbReference type="Proteomes" id="UP001169719">
    <property type="component" value="Unassembled WGS sequence"/>
</dbReference>
<dbReference type="RefSeq" id="WP_289961594.1">
    <property type="nucleotide sequence ID" value="NZ_JAUEOZ010000001.1"/>
</dbReference>
<proteinExistence type="predicted"/>
<dbReference type="Pfam" id="PF11207">
    <property type="entry name" value="DUF2989"/>
    <property type="match status" value="1"/>
</dbReference>